<evidence type="ECO:0000256" key="4">
    <source>
        <dbReference type="ARBA" id="ARBA00022475"/>
    </source>
</evidence>
<dbReference type="PROSITE" id="PS00211">
    <property type="entry name" value="ABC_TRANSPORTER_1"/>
    <property type="match status" value="1"/>
</dbReference>
<sequence length="275" mass="29233">MTLLEVSGLRVEIGDRVLLDGIDFRLDAGNRLGLIGASGSGKSLLALAILGLLPAEARVRGSVRFDGVELIGRSDRDLSGIRGRHLGMVFQEPLSALNPLMRVGRQMSEPLRLHGGLGRRAAHAAAIELAARVGLPDPDSIVRAFPHQLSGGQRQRVCVAMALAARPAMLIADEPTTALDVTVQSEVLALMNDLVAEQGAALLFITHDLAVLARMTRRVLVLNDGLLVEEGDLTQDLTHSRHPATRQLVEQARAASFRRPAGATGALGDAEEVAL</sequence>
<comment type="similarity">
    <text evidence="2">Belongs to the ABC transporter superfamily.</text>
</comment>
<dbReference type="STRING" id="1210086.GCA_001613105_06258"/>
<evidence type="ECO:0000256" key="5">
    <source>
        <dbReference type="ARBA" id="ARBA00022741"/>
    </source>
</evidence>
<dbReference type="SMART" id="SM00382">
    <property type="entry name" value="AAA"/>
    <property type="match status" value="1"/>
</dbReference>
<keyword evidence="6" id="KW-0067">ATP-binding</keyword>
<keyword evidence="10" id="KW-1185">Reference proteome</keyword>
<dbReference type="GO" id="GO:0005886">
    <property type="term" value="C:plasma membrane"/>
    <property type="evidence" value="ECO:0007669"/>
    <property type="project" value="UniProtKB-SubCell"/>
</dbReference>
<evidence type="ECO:0000256" key="2">
    <source>
        <dbReference type="ARBA" id="ARBA00005417"/>
    </source>
</evidence>
<dbReference type="Gene3D" id="3.40.50.300">
    <property type="entry name" value="P-loop containing nucleotide triphosphate hydrolases"/>
    <property type="match status" value="1"/>
</dbReference>
<dbReference type="PANTHER" id="PTHR43297">
    <property type="entry name" value="OLIGOPEPTIDE TRANSPORT ATP-BINDING PROTEIN APPD"/>
    <property type="match status" value="1"/>
</dbReference>
<accession>A0A370HPF7</accession>
<dbReference type="InterPro" id="IPR003439">
    <property type="entry name" value="ABC_transporter-like_ATP-bd"/>
</dbReference>
<dbReference type="Pfam" id="PF00005">
    <property type="entry name" value="ABC_tran"/>
    <property type="match status" value="1"/>
</dbReference>
<dbReference type="Proteomes" id="UP000254869">
    <property type="component" value="Unassembled WGS sequence"/>
</dbReference>
<dbReference type="InterPro" id="IPR003593">
    <property type="entry name" value="AAA+_ATPase"/>
</dbReference>
<keyword evidence="4" id="KW-1003">Cell membrane</keyword>
<dbReference type="PANTHER" id="PTHR43297:SF2">
    <property type="entry name" value="DIPEPTIDE TRANSPORT ATP-BINDING PROTEIN DPPD"/>
    <property type="match status" value="1"/>
</dbReference>
<gene>
    <name evidence="9" type="ORF">DFR76_11669</name>
</gene>
<keyword evidence="3" id="KW-0813">Transport</keyword>
<evidence type="ECO:0000259" key="8">
    <source>
        <dbReference type="PROSITE" id="PS50893"/>
    </source>
</evidence>
<keyword evidence="5" id="KW-0547">Nucleotide-binding</keyword>
<dbReference type="AlphaFoldDB" id="A0A370HPF7"/>
<evidence type="ECO:0000313" key="9">
    <source>
        <dbReference type="EMBL" id="RDI60337.1"/>
    </source>
</evidence>
<feature type="domain" description="ABC transporter" evidence="8">
    <location>
        <begin position="4"/>
        <end position="249"/>
    </location>
</feature>
<evidence type="ECO:0000313" key="10">
    <source>
        <dbReference type="Proteomes" id="UP000254869"/>
    </source>
</evidence>
<protein>
    <submittedName>
        <fullName evidence="9">ABC-type dipeptide/oligopeptide/nickel transport system ATPase component</fullName>
    </submittedName>
</protein>
<name>A0A370HPF7_9NOCA</name>
<dbReference type="PROSITE" id="PS50893">
    <property type="entry name" value="ABC_TRANSPORTER_2"/>
    <property type="match status" value="1"/>
</dbReference>
<dbReference type="SUPFAM" id="SSF52540">
    <property type="entry name" value="P-loop containing nucleoside triphosphate hydrolases"/>
    <property type="match status" value="1"/>
</dbReference>
<comment type="caution">
    <text evidence="9">The sequence shown here is derived from an EMBL/GenBank/DDBJ whole genome shotgun (WGS) entry which is preliminary data.</text>
</comment>
<evidence type="ECO:0000256" key="6">
    <source>
        <dbReference type="ARBA" id="ARBA00022840"/>
    </source>
</evidence>
<evidence type="ECO:0000256" key="1">
    <source>
        <dbReference type="ARBA" id="ARBA00004202"/>
    </source>
</evidence>
<proteinExistence type="inferred from homology"/>
<comment type="subcellular location">
    <subcellularLocation>
        <location evidence="1">Cell membrane</location>
        <topology evidence="1">Peripheral membrane protein</topology>
    </subcellularLocation>
</comment>
<dbReference type="InterPro" id="IPR017871">
    <property type="entry name" value="ABC_transporter-like_CS"/>
</dbReference>
<dbReference type="GO" id="GO:0016887">
    <property type="term" value="F:ATP hydrolysis activity"/>
    <property type="evidence" value="ECO:0007669"/>
    <property type="project" value="InterPro"/>
</dbReference>
<dbReference type="EMBL" id="QQBC01000016">
    <property type="protein sequence ID" value="RDI60337.1"/>
    <property type="molecule type" value="Genomic_DNA"/>
</dbReference>
<keyword evidence="7" id="KW-0472">Membrane</keyword>
<evidence type="ECO:0000256" key="7">
    <source>
        <dbReference type="ARBA" id="ARBA00023136"/>
    </source>
</evidence>
<dbReference type="GO" id="GO:0005524">
    <property type="term" value="F:ATP binding"/>
    <property type="evidence" value="ECO:0007669"/>
    <property type="project" value="UniProtKB-KW"/>
</dbReference>
<dbReference type="InterPro" id="IPR027417">
    <property type="entry name" value="P-loop_NTPase"/>
</dbReference>
<dbReference type="RefSeq" id="WP_068005410.1">
    <property type="nucleotide sequence ID" value="NZ_QQBC01000016.1"/>
</dbReference>
<evidence type="ECO:0000256" key="3">
    <source>
        <dbReference type="ARBA" id="ARBA00022448"/>
    </source>
</evidence>
<reference evidence="9 10" key="1">
    <citation type="submission" date="2018-07" db="EMBL/GenBank/DDBJ databases">
        <title>Genomic Encyclopedia of Type Strains, Phase IV (KMG-IV): sequencing the most valuable type-strain genomes for metagenomic binning, comparative biology and taxonomic classification.</title>
        <authorList>
            <person name="Goeker M."/>
        </authorList>
    </citation>
    <scope>NUCLEOTIDE SEQUENCE [LARGE SCALE GENOMIC DNA]</scope>
    <source>
        <strain evidence="9 10">DSM 44290</strain>
    </source>
</reference>
<organism evidence="9 10">
    <name type="scientific">Nocardia pseudobrasiliensis</name>
    <dbReference type="NCBI Taxonomy" id="45979"/>
    <lineage>
        <taxon>Bacteria</taxon>
        <taxon>Bacillati</taxon>
        <taxon>Actinomycetota</taxon>
        <taxon>Actinomycetes</taxon>
        <taxon>Mycobacteriales</taxon>
        <taxon>Nocardiaceae</taxon>
        <taxon>Nocardia</taxon>
    </lineage>
</organism>
<dbReference type="InterPro" id="IPR050388">
    <property type="entry name" value="ABC_Ni/Peptide_Import"/>
</dbReference>
<dbReference type="CDD" id="cd03257">
    <property type="entry name" value="ABC_NikE_OppD_transporters"/>
    <property type="match status" value="1"/>
</dbReference>